<sequence length="65" mass="6857">MAPPLMPVDGGCCEVSVGNTGETTTLVPTIEKVLARYPTKRVVLVADRGLLSLDHLEAIPGAARR</sequence>
<gene>
    <name evidence="1" type="ORF">IPK02_13630</name>
</gene>
<accession>A0A935TCI9</accession>
<dbReference type="EMBL" id="JADJOT010000009">
    <property type="protein sequence ID" value="MBK7954903.1"/>
    <property type="molecule type" value="Genomic_DNA"/>
</dbReference>
<evidence type="ECO:0008006" key="3">
    <source>
        <dbReference type="Google" id="ProtNLM"/>
    </source>
</evidence>
<organism evidence="1 2">
    <name type="scientific">Candidatus Accumulibacter affinis</name>
    <dbReference type="NCBI Taxonomy" id="2954384"/>
    <lineage>
        <taxon>Bacteria</taxon>
        <taxon>Pseudomonadati</taxon>
        <taxon>Pseudomonadota</taxon>
        <taxon>Betaproteobacteria</taxon>
        <taxon>Candidatus Accumulibacter</taxon>
    </lineage>
</organism>
<dbReference type="Proteomes" id="UP000706151">
    <property type="component" value="Unassembled WGS sequence"/>
</dbReference>
<dbReference type="AlphaFoldDB" id="A0A935TCI9"/>
<reference evidence="1 2" key="1">
    <citation type="submission" date="2020-10" db="EMBL/GenBank/DDBJ databases">
        <title>Connecting structure to function with the recovery of over 1000 high-quality activated sludge metagenome-assembled genomes encoding full-length rRNA genes using long-read sequencing.</title>
        <authorList>
            <person name="Singleton C.M."/>
            <person name="Petriglieri F."/>
            <person name="Kristensen J.M."/>
            <person name="Kirkegaard R.H."/>
            <person name="Michaelsen T.Y."/>
            <person name="Andersen M.H."/>
            <person name="Karst S.M."/>
            <person name="Dueholm M.S."/>
            <person name="Nielsen P.H."/>
            <person name="Albertsen M."/>
        </authorList>
    </citation>
    <scope>NUCLEOTIDE SEQUENCE [LARGE SCALE GENOMIC DNA]</scope>
    <source>
        <strain evidence="1">Fred_18-Q3-R57-64_BAT3C.720</strain>
    </source>
</reference>
<comment type="caution">
    <text evidence="1">The sequence shown here is derived from an EMBL/GenBank/DDBJ whole genome shotgun (WGS) entry which is preliminary data.</text>
</comment>
<protein>
    <recommendedName>
        <fullName evidence="3">Transposase IS4-like domain-containing protein</fullName>
    </recommendedName>
</protein>
<evidence type="ECO:0000313" key="2">
    <source>
        <dbReference type="Proteomes" id="UP000706151"/>
    </source>
</evidence>
<name>A0A935TCI9_9PROT</name>
<evidence type="ECO:0000313" key="1">
    <source>
        <dbReference type="EMBL" id="MBK7954903.1"/>
    </source>
</evidence>
<proteinExistence type="predicted"/>